<dbReference type="SUPFAM" id="SSF54427">
    <property type="entry name" value="NTF2-like"/>
    <property type="match status" value="1"/>
</dbReference>
<name>A0A9Q8P3U6_PASFU</name>
<gene>
    <name evidence="2" type="ORF">CLAFUR5_00602</name>
</gene>
<keyword evidence="3" id="KW-1185">Reference proteome</keyword>
<dbReference type="RefSeq" id="XP_047756428.1">
    <property type="nucleotide sequence ID" value="XM_047899750.1"/>
</dbReference>
<reference evidence="2" key="1">
    <citation type="submission" date="2021-12" db="EMBL/GenBank/DDBJ databases">
        <authorList>
            <person name="Zaccaron A."/>
            <person name="Stergiopoulos I."/>
        </authorList>
    </citation>
    <scope>NUCLEOTIDE SEQUENCE</scope>
    <source>
        <strain evidence="2">Race5_Kim</strain>
    </source>
</reference>
<evidence type="ECO:0000313" key="3">
    <source>
        <dbReference type="Proteomes" id="UP000756132"/>
    </source>
</evidence>
<dbReference type="GeneID" id="71980480"/>
<dbReference type="Proteomes" id="UP000756132">
    <property type="component" value="Chromosome 1"/>
</dbReference>
<dbReference type="OrthoDB" id="10518148at2759"/>
<dbReference type="EMBL" id="CP090163">
    <property type="protein sequence ID" value="UJO12062.1"/>
    <property type="molecule type" value="Genomic_DNA"/>
</dbReference>
<dbReference type="AlphaFoldDB" id="A0A9Q8P3U6"/>
<accession>A0A9Q8P3U6</accession>
<protein>
    <submittedName>
        <fullName evidence="2">Uncharacterized protein</fullName>
    </submittedName>
</protein>
<feature type="region of interest" description="Disordered" evidence="1">
    <location>
        <begin position="35"/>
        <end position="69"/>
    </location>
</feature>
<organism evidence="2 3">
    <name type="scientific">Passalora fulva</name>
    <name type="common">Tomato leaf mold</name>
    <name type="synonym">Cladosporium fulvum</name>
    <dbReference type="NCBI Taxonomy" id="5499"/>
    <lineage>
        <taxon>Eukaryota</taxon>
        <taxon>Fungi</taxon>
        <taxon>Dikarya</taxon>
        <taxon>Ascomycota</taxon>
        <taxon>Pezizomycotina</taxon>
        <taxon>Dothideomycetes</taxon>
        <taxon>Dothideomycetidae</taxon>
        <taxon>Mycosphaerellales</taxon>
        <taxon>Mycosphaerellaceae</taxon>
        <taxon>Fulvia</taxon>
    </lineage>
</organism>
<evidence type="ECO:0000256" key="1">
    <source>
        <dbReference type="SAM" id="MobiDB-lite"/>
    </source>
</evidence>
<sequence length="207" mass="23615">MRVPREQLSLHFRKPVNRPGFKSMSLEEEWFPDRLDSLSPMSSPSHQGDKDQNPRAKSPYHTPRAPSKETQRITIPKFVSFANTSELLCHLSTKIIEIMNERDYQNPFLNCLSADILCGTSNSGRTKVIAAHRKMIDHMPDYRNEIQHATCTVNDDSGCATVVMTMKVTGFKFDTLRQSIANFSWTRDGDRWACAAYGVLRGIEEFD</sequence>
<dbReference type="KEGG" id="ffu:CLAFUR5_00602"/>
<proteinExistence type="predicted"/>
<evidence type="ECO:0000313" key="2">
    <source>
        <dbReference type="EMBL" id="UJO12062.1"/>
    </source>
</evidence>
<reference evidence="2" key="2">
    <citation type="journal article" date="2022" name="Microb. Genom.">
        <title>A chromosome-scale genome assembly of the tomato pathogen Cladosporium fulvum reveals a compartmentalized genome architecture and the presence of a dispensable chromosome.</title>
        <authorList>
            <person name="Zaccaron A.Z."/>
            <person name="Chen L.H."/>
            <person name="Samaras A."/>
            <person name="Stergiopoulos I."/>
        </authorList>
    </citation>
    <scope>NUCLEOTIDE SEQUENCE</scope>
    <source>
        <strain evidence="2">Race5_Kim</strain>
    </source>
</reference>
<dbReference type="InterPro" id="IPR032710">
    <property type="entry name" value="NTF2-like_dom_sf"/>
</dbReference>